<organism evidence="1 2">
    <name type="scientific">Marasmiellus scandens</name>
    <dbReference type="NCBI Taxonomy" id="2682957"/>
    <lineage>
        <taxon>Eukaryota</taxon>
        <taxon>Fungi</taxon>
        <taxon>Dikarya</taxon>
        <taxon>Basidiomycota</taxon>
        <taxon>Agaricomycotina</taxon>
        <taxon>Agaricomycetes</taxon>
        <taxon>Agaricomycetidae</taxon>
        <taxon>Agaricales</taxon>
        <taxon>Marasmiineae</taxon>
        <taxon>Omphalotaceae</taxon>
        <taxon>Marasmiellus</taxon>
    </lineage>
</organism>
<keyword evidence="2" id="KW-1185">Reference proteome</keyword>
<dbReference type="Gene3D" id="3.80.10.10">
    <property type="entry name" value="Ribonuclease Inhibitor"/>
    <property type="match status" value="1"/>
</dbReference>
<evidence type="ECO:0000313" key="2">
    <source>
        <dbReference type="Proteomes" id="UP001498398"/>
    </source>
</evidence>
<name>A0ABR1JHI8_9AGAR</name>
<dbReference type="SUPFAM" id="SSF52047">
    <property type="entry name" value="RNI-like"/>
    <property type="match status" value="1"/>
</dbReference>
<accession>A0ABR1JHI8</accession>
<dbReference type="EMBL" id="JBANRG010000015">
    <property type="protein sequence ID" value="KAK7460508.1"/>
    <property type="molecule type" value="Genomic_DNA"/>
</dbReference>
<proteinExistence type="predicted"/>
<evidence type="ECO:0000313" key="1">
    <source>
        <dbReference type="EMBL" id="KAK7460508.1"/>
    </source>
</evidence>
<comment type="caution">
    <text evidence="1">The sequence shown here is derived from an EMBL/GenBank/DDBJ whole genome shotgun (WGS) entry which is preliminary data.</text>
</comment>
<evidence type="ECO:0008006" key="3">
    <source>
        <dbReference type="Google" id="ProtNLM"/>
    </source>
</evidence>
<dbReference type="Proteomes" id="UP001498398">
    <property type="component" value="Unassembled WGS sequence"/>
</dbReference>
<protein>
    <recommendedName>
        <fullName evidence="3">F-box domain-containing protein</fullName>
    </recommendedName>
</protein>
<gene>
    <name evidence="1" type="ORF">VKT23_009228</name>
</gene>
<sequence length="602" mass="68228">MSTTDEIKDYLSGKQILGTIMLSPEISCSLSERLKREKKAASKLISQRKELAGQLGERRRVIATLQNLLSPIRRLPPEVLTEVFLQYIEIRKIGQWVGCWSAKTNLLYHVIPPILLLSQVCSSWRQIILAMPCLWSHIQFVVRTRHPTTQLFNEWLGRSASLPLDISIKVFHRLGDSFLLDSLLPVCSRWRSLEFYTIFSDMKPLLQNEPLTLPLLEQITLATHGITRHERLSVFANATKLTRVDLFTAGPLSGVWFDVGFPSGQITQLNLGKVSNDLSDLYHLIRDCTLLQSLNVKLDDFPSGVAATSITGTIHLAHLRVLLVEFTGTLGFPEFFDAFKLPVLKKLSLKHPYDLDEMESDLDDLEDFDDDFDIFGPFGKLFGRNSPTTALVNLQKRSQFELTSLELNGITSMKWHGLSKFLRVVPSLQNLSLEGCHLDVASLCEGLTVRGPSESMTEEGKTKSNTDTKASDLLVPNLTKIRLVQDNELEERMRDIELELDFSGGVRAMMHKYENTISRMVKSRWDPYHFDLSYFGRSEAGPRPEEWLDSWSVARLVGGLEVSRGILNPWDDDMDLIGYYGGEDEEGELEELSRQGMPLQIL</sequence>
<dbReference type="InterPro" id="IPR032675">
    <property type="entry name" value="LRR_dom_sf"/>
</dbReference>
<reference evidence="1 2" key="1">
    <citation type="submission" date="2024-01" db="EMBL/GenBank/DDBJ databases">
        <title>A draft genome for the cacao thread blight pathogen Marasmiellus scandens.</title>
        <authorList>
            <person name="Baruah I.K."/>
            <person name="Leung J."/>
            <person name="Bukari Y."/>
            <person name="Amoako-Attah I."/>
            <person name="Meinhardt L.W."/>
            <person name="Bailey B.A."/>
            <person name="Cohen S.P."/>
        </authorList>
    </citation>
    <scope>NUCLEOTIDE SEQUENCE [LARGE SCALE GENOMIC DNA]</scope>
    <source>
        <strain evidence="1 2">GH-19</strain>
    </source>
</reference>